<dbReference type="RefSeq" id="WP_075974465.1">
    <property type="nucleotide sequence ID" value="NZ_MKQR01000009.1"/>
</dbReference>
<gene>
    <name evidence="1" type="ORF">BJP25_14880</name>
</gene>
<reference evidence="1 2" key="1">
    <citation type="submission" date="2016-10" db="EMBL/GenBank/DDBJ databases">
        <title>The Draft Genome Sequence of Actinokineospora bangkokensis 44EHWT reveals the biosynthetic pathway of antifungal compounds Thailandins with unusual extender unit butylmalonyl-CoA.</title>
        <authorList>
            <person name="Greule A."/>
            <person name="Intra B."/>
            <person name="Flemming S."/>
            <person name="Rommel M.G."/>
            <person name="Panbangred W."/>
            <person name="Bechthold A."/>
        </authorList>
    </citation>
    <scope>NUCLEOTIDE SEQUENCE [LARGE SCALE GENOMIC DNA]</scope>
    <source>
        <strain evidence="1 2">44EHW</strain>
    </source>
</reference>
<dbReference type="AlphaFoldDB" id="A0A1Q9LNJ8"/>
<name>A0A1Q9LNJ8_9PSEU</name>
<dbReference type="EMBL" id="MKQR01000009">
    <property type="protein sequence ID" value="OLR93569.1"/>
    <property type="molecule type" value="Genomic_DNA"/>
</dbReference>
<keyword evidence="2" id="KW-1185">Reference proteome</keyword>
<evidence type="ECO:0000313" key="2">
    <source>
        <dbReference type="Proteomes" id="UP000186040"/>
    </source>
</evidence>
<organism evidence="1 2">
    <name type="scientific">Actinokineospora bangkokensis</name>
    <dbReference type="NCBI Taxonomy" id="1193682"/>
    <lineage>
        <taxon>Bacteria</taxon>
        <taxon>Bacillati</taxon>
        <taxon>Actinomycetota</taxon>
        <taxon>Actinomycetes</taxon>
        <taxon>Pseudonocardiales</taxon>
        <taxon>Pseudonocardiaceae</taxon>
        <taxon>Actinokineospora</taxon>
    </lineage>
</organism>
<accession>A0A1Q9LNJ8</accession>
<proteinExistence type="predicted"/>
<sequence length="122" mass="13075">MEAPNAEQRALAAFCGSLPRLREQAAAGYWADRLDMHVEEVEAGGSALAACAELGLVTDERGYTMRGDGNLAAASVDWLRAASVVGDYGCPLGRCARRATRDDAGRPPRCDLTGERMRFRSA</sequence>
<evidence type="ECO:0000313" key="1">
    <source>
        <dbReference type="EMBL" id="OLR93569.1"/>
    </source>
</evidence>
<dbReference type="STRING" id="1193682.BJP25_14880"/>
<dbReference type="OrthoDB" id="3632864at2"/>
<protein>
    <submittedName>
        <fullName evidence="1">Uncharacterized protein</fullName>
    </submittedName>
</protein>
<dbReference type="Proteomes" id="UP000186040">
    <property type="component" value="Unassembled WGS sequence"/>
</dbReference>
<comment type="caution">
    <text evidence="1">The sequence shown here is derived from an EMBL/GenBank/DDBJ whole genome shotgun (WGS) entry which is preliminary data.</text>
</comment>